<sequence length="466" mass="49755">MASRSKSRQLHVADAVHRSWESAVQERRAFEMGLVVGQSGVLSPNDLVFAAVHVPSESETDDVAGFDDLSSDWVQEVARQVDRLLPGGVELLGLYVLSPGDAKAVMDQAAAYVRVLAQAIALPPEFNFGGSSLDDVRCVVHICSRTGKRSARALLNLLDASRTSSTAVELRYPSEIPTRKVTTCVAVDETIAWTRLPSSASSLPSDEAAELVAQRLDEARHQVLPLAKRIWHARGVPSRLEKTADGDLQDMAMDLLTLGAAPVQDETRARALSASRLPGRLCGVLQCIAFTQTSAPESLAALYLKRDFVKTLLLRLELLLERASEDDTDLRELSALMGGGALSLPRRALLAWPSAASSRLELTLHVVSGELDAVLQTATELLGGHSDTATQLGSVVWLEGASESETRPGDSRGKTMTPPAAAGAVAAPKAPDQPPRESGAINSVLLFVLVPVLLLVIALLLQELLA</sequence>
<feature type="transmembrane region" description="Helical" evidence="7">
    <location>
        <begin position="440"/>
        <end position="461"/>
    </location>
</feature>
<dbReference type="GO" id="GO:0016020">
    <property type="term" value="C:membrane"/>
    <property type="evidence" value="ECO:0007669"/>
    <property type="project" value="UniProtKB-SubCell"/>
</dbReference>
<evidence type="ECO:0000256" key="7">
    <source>
        <dbReference type="SAM" id="Phobius"/>
    </source>
</evidence>
<feature type="compositionally biased region" description="Basic and acidic residues" evidence="6">
    <location>
        <begin position="404"/>
        <end position="413"/>
    </location>
</feature>
<dbReference type="EMBL" id="JAKCXM010000366">
    <property type="protein sequence ID" value="KAJ0395062.1"/>
    <property type="molecule type" value="Genomic_DNA"/>
</dbReference>
<organism evidence="8 9">
    <name type="scientific">Pythium insidiosum</name>
    <name type="common">Pythiosis disease agent</name>
    <dbReference type="NCBI Taxonomy" id="114742"/>
    <lineage>
        <taxon>Eukaryota</taxon>
        <taxon>Sar</taxon>
        <taxon>Stramenopiles</taxon>
        <taxon>Oomycota</taxon>
        <taxon>Peronosporomycetes</taxon>
        <taxon>Pythiales</taxon>
        <taxon>Pythiaceae</taxon>
        <taxon>Pythium</taxon>
    </lineage>
</organism>
<dbReference type="PANTHER" id="PTHR33966:SF1">
    <property type="entry name" value="PROTEIN ODR-4 HOMOLOG"/>
    <property type="match status" value="1"/>
</dbReference>
<keyword evidence="4 7" id="KW-1133">Transmembrane helix</keyword>
<comment type="caution">
    <text evidence="8">The sequence shown here is derived from an EMBL/GenBank/DDBJ whole genome shotgun (WGS) entry which is preliminary data.</text>
</comment>
<name>A0AAD5LB55_PYTIN</name>
<evidence type="ECO:0000256" key="5">
    <source>
        <dbReference type="ARBA" id="ARBA00023136"/>
    </source>
</evidence>
<accession>A0AAD5LB55</accession>
<dbReference type="GO" id="GO:0008104">
    <property type="term" value="P:intracellular protein localization"/>
    <property type="evidence" value="ECO:0007669"/>
    <property type="project" value="TreeGrafter"/>
</dbReference>
<comment type="similarity">
    <text evidence="2">Belongs to the ODR-4 family.</text>
</comment>
<evidence type="ECO:0000256" key="3">
    <source>
        <dbReference type="ARBA" id="ARBA00022692"/>
    </source>
</evidence>
<dbReference type="PANTHER" id="PTHR33966">
    <property type="entry name" value="PROTEIN ODR-4 HOMOLOG"/>
    <property type="match status" value="1"/>
</dbReference>
<proteinExistence type="inferred from homology"/>
<evidence type="ECO:0000313" key="8">
    <source>
        <dbReference type="EMBL" id="KAJ0395062.1"/>
    </source>
</evidence>
<dbReference type="InterPro" id="IPR029454">
    <property type="entry name" value="ODR-4-like"/>
</dbReference>
<comment type="subcellular location">
    <subcellularLocation>
        <location evidence="1">Membrane</location>
    </subcellularLocation>
</comment>
<protein>
    <recommendedName>
        <fullName evidence="10">Protein odr-4</fullName>
    </recommendedName>
</protein>
<dbReference type="Proteomes" id="UP001209570">
    <property type="component" value="Unassembled WGS sequence"/>
</dbReference>
<feature type="region of interest" description="Disordered" evidence="6">
    <location>
        <begin position="402"/>
        <end position="434"/>
    </location>
</feature>
<evidence type="ECO:0000256" key="4">
    <source>
        <dbReference type="ARBA" id="ARBA00022989"/>
    </source>
</evidence>
<evidence type="ECO:0000256" key="2">
    <source>
        <dbReference type="ARBA" id="ARBA00010131"/>
    </source>
</evidence>
<gene>
    <name evidence="8" type="ORF">P43SY_011450</name>
</gene>
<evidence type="ECO:0000256" key="6">
    <source>
        <dbReference type="SAM" id="MobiDB-lite"/>
    </source>
</evidence>
<evidence type="ECO:0000256" key="1">
    <source>
        <dbReference type="ARBA" id="ARBA00004370"/>
    </source>
</evidence>
<dbReference type="GO" id="GO:0012505">
    <property type="term" value="C:endomembrane system"/>
    <property type="evidence" value="ECO:0007669"/>
    <property type="project" value="TreeGrafter"/>
</dbReference>
<reference evidence="8" key="1">
    <citation type="submission" date="2021-12" db="EMBL/GenBank/DDBJ databases">
        <title>Prjna785345.</title>
        <authorList>
            <person name="Rujirawat T."/>
            <person name="Krajaejun T."/>
        </authorList>
    </citation>
    <scope>NUCLEOTIDE SEQUENCE</scope>
    <source>
        <strain evidence="8">Pi057C3</strain>
    </source>
</reference>
<keyword evidence="9" id="KW-1185">Reference proteome</keyword>
<dbReference type="AlphaFoldDB" id="A0AAD5LB55"/>
<feature type="compositionally biased region" description="Low complexity" evidence="6">
    <location>
        <begin position="418"/>
        <end position="430"/>
    </location>
</feature>
<evidence type="ECO:0000313" key="9">
    <source>
        <dbReference type="Proteomes" id="UP001209570"/>
    </source>
</evidence>
<evidence type="ECO:0008006" key="10">
    <source>
        <dbReference type="Google" id="ProtNLM"/>
    </source>
</evidence>
<dbReference type="Pfam" id="PF14778">
    <property type="entry name" value="ODR4-like"/>
    <property type="match status" value="1"/>
</dbReference>
<keyword evidence="5 7" id="KW-0472">Membrane</keyword>
<keyword evidence="3 7" id="KW-0812">Transmembrane</keyword>